<comment type="caution">
    <text evidence="2">The sequence shown here is derived from an EMBL/GenBank/DDBJ whole genome shotgun (WGS) entry which is preliminary data.</text>
</comment>
<feature type="region of interest" description="Disordered" evidence="1">
    <location>
        <begin position="210"/>
        <end position="230"/>
    </location>
</feature>
<reference evidence="2 3" key="1">
    <citation type="submission" date="2020-08" db="EMBL/GenBank/DDBJ databases">
        <title>Genomic Encyclopedia of Type Strains, Phase III (KMG-III): the genomes of soil and plant-associated and newly described type strains.</title>
        <authorList>
            <person name="Whitman W."/>
        </authorList>
    </citation>
    <scope>NUCLEOTIDE SEQUENCE [LARGE SCALE GENOMIC DNA]</scope>
    <source>
        <strain evidence="2 3">SFB5A</strain>
    </source>
</reference>
<evidence type="ECO:0000313" key="2">
    <source>
        <dbReference type="EMBL" id="MBB4980894.1"/>
    </source>
</evidence>
<dbReference type="AlphaFoldDB" id="A0A7W7TWY5"/>
<accession>A0A7W7TWY5</accession>
<evidence type="ECO:0000256" key="1">
    <source>
        <dbReference type="SAM" id="MobiDB-lite"/>
    </source>
</evidence>
<gene>
    <name evidence="2" type="ORF">GGE06_001802</name>
</gene>
<dbReference type="EMBL" id="JACHJY010000002">
    <property type="protein sequence ID" value="MBB4980894.1"/>
    <property type="molecule type" value="Genomic_DNA"/>
</dbReference>
<keyword evidence="3" id="KW-1185">Reference proteome</keyword>
<dbReference type="RefSeq" id="WP_116157037.1">
    <property type="nucleotide sequence ID" value="NZ_JACHJY010000002.1"/>
</dbReference>
<organism evidence="2 3">
    <name type="scientific">Streptomyces nymphaeiformis</name>
    <dbReference type="NCBI Taxonomy" id="2663842"/>
    <lineage>
        <taxon>Bacteria</taxon>
        <taxon>Bacillati</taxon>
        <taxon>Actinomycetota</taxon>
        <taxon>Actinomycetes</taxon>
        <taxon>Kitasatosporales</taxon>
        <taxon>Streptomycetaceae</taxon>
        <taxon>Streptomyces</taxon>
    </lineage>
</organism>
<feature type="region of interest" description="Disordered" evidence="1">
    <location>
        <begin position="168"/>
        <end position="191"/>
    </location>
</feature>
<dbReference type="Proteomes" id="UP000582643">
    <property type="component" value="Unassembled WGS sequence"/>
</dbReference>
<name>A0A7W7TWY5_9ACTN</name>
<evidence type="ECO:0000313" key="3">
    <source>
        <dbReference type="Proteomes" id="UP000582643"/>
    </source>
</evidence>
<proteinExistence type="predicted"/>
<protein>
    <submittedName>
        <fullName evidence="2">Type II secretory pathway pseudopilin PulG</fullName>
    </submittedName>
</protein>
<feature type="compositionally biased region" description="Basic and acidic residues" evidence="1">
    <location>
        <begin position="214"/>
        <end position="223"/>
    </location>
</feature>
<sequence length="245" mass="26616">MDASITSALIGAVAVGGTALGTVLGGWVQARGGQAQAKAAQQAAQIAAEATHHQALYDRRWSLLAAYLRAASECMEAADQLYTTDSLPEARRRWHAFTLAHAEAELAAPAAILDPIDNLRKAVGRMYWTAQHSAPSKRALKELRKRAKQGEGAAVRAKEAVERLWEMSDQVPHAQRESSPEYSNAGQALDDLPGFGSEQAALLLNTTKQQWEAAGRDRETGKENHHRTRQELVSAARNAFGTDHF</sequence>